<organism evidence="1 2">
    <name type="scientific">Candidatus Pullichristensenella excrementigallinarum</name>
    <dbReference type="NCBI Taxonomy" id="2840907"/>
    <lineage>
        <taxon>Bacteria</taxon>
        <taxon>Bacillati</taxon>
        <taxon>Bacillota</taxon>
        <taxon>Clostridia</taxon>
        <taxon>Candidatus Pullichristensenella</taxon>
    </lineage>
</organism>
<reference evidence="1" key="2">
    <citation type="journal article" date="2021" name="PeerJ">
        <title>Extensive microbial diversity within the chicken gut microbiome revealed by metagenomics and culture.</title>
        <authorList>
            <person name="Gilroy R."/>
            <person name="Ravi A."/>
            <person name="Getino M."/>
            <person name="Pursley I."/>
            <person name="Horton D.L."/>
            <person name="Alikhan N.F."/>
            <person name="Baker D."/>
            <person name="Gharbi K."/>
            <person name="Hall N."/>
            <person name="Watson M."/>
            <person name="Adriaenssens E.M."/>
            <person name="Foster-Nyarko E."/>
            <person name="Jarju S."/>
            <person name="Secka A."/>
            <person name="Antonio M."/>
            <person name="Oren A."/>
            <person name="Chaudhuri R.R."/>
            <person name="La Ragione R."/>
            <person name="Hildebrand F."/>
            <person name="Pallen M.J."/>
        </authorList>
    </citation>
    <scope>NUCLEOTIDE SEQUENCE</scope>
    <source>
        <strain evidence="1">ChiHcec3-11533</strain>
    </source>
</reference>
<comment type="caution">
    <text evidence="1">The sequence shown here is derived from an EMBL/GenBank/DDBJ whole genome shotgun (WGS) entry which is preliminary data.</text>
</comment>
<proteinExistence type="predicted"/>
<dbReference type="Gene3D" id="1.10.287.4300">
    <property type="entry name" value="Stage III sporulation protein AH-like"/>
    <property type="match status" value="1"/>
</dbReference>
<dbReference type="Pfam" id="PF12685">
    <property type="entry name" value="SpoIIIAH"/>
    <property type="match status" value="1"/>
</dbReference>
<dbReference type="InterPro" id="IPR038503">
    <property type="entry name" value="SpoIIIAH_sf"/>
</dbReference>
<reference evidence="1" key="1">
    <citation type="submission" date="2020-10" db="EMBL/GenBank/DDBJ databases">
        <authorList>
            <person name="Gilroy R."/>
        </authorList>
    </citation>
    <scope>NUCLEOTIDE SEQUENCE</scope>
    <source>
        <strain evidence="1">ChiHcec3-11533</strain>
    </source>
</reference>
<dbReference type="EMBL" id="DVMU01000205">
    <property type="protein sequence ID" value="HIU34798.1"/>
    <property type="molecule type" value="Genomic_DNA"/>
</dbReference>
<gene>
    <name evidence="1" type="ORF">IAB02_09560</name>
</gene>
<evidence type="ECO:0000313" key="2">
    <source>
        <dbReference type="Proteomes" id="UP000824072"/>
    </source>
</evidence>
<sequence length="171" mass="19092">MNKNALPEKTGRIRRWMLVLCSGILMAVMAAVALPELQRPPAVETAAQNPTQAPEEEDPLKQFRLEREQLRAMQLAQLNDIIYGEKTDEETRAMAQRQLLELTDWMEKEVTIEGVLRSRGFEDALATVHTDSVNVLVRCESITQQQTAVILDLVLAETGVSGGNVKLIPIN</sequence>
<protein>
    <submittedName>
        <fullName evidence="1">SpoIIIAH-like family protein</fullName>
    </submittedName>
</protein>
<dbReference type="AlphaFoldDB" id="A0A9D1LBT5"/>
<accession>A0A9D1LBT5</accession>
<evidence type="ECO:0000313" key="1">
    <source>
        <dbReference type="EMBL" id="HIU34798.1"/>
    </source>
</evidence>
<dbReference type="Proteomes" id="UP000824072">
    <property type="component" value="Unassembled WGS sequence"/>
</dbReference>
<name>A0A9D1LBT5_9FIRM</name>
<dbReference type="InterPro" id="IPR024232">
    <property type="entry name" value="SpoIIIAH"/>
</dbReference>